<reference evidence="2" key="1">
    <citation type="submission" date="2022-12" db="EMBL/GenBank/DDBJ databases">
        <authorList>
            <person name="Petersen C."/>
        </authorList>
    </citation>
    <scope>NUCLEOTIDE SEQUENCE</scope>
    <source>
        <strain evidence="2">IBT 35673</strain>
    </source>
</reference>
<comment type="caution">
    <text evidence="2">The sequence shown here is derived from an EMBL/GenBank/DDBJ whole genome shotgun (WGS) entry which is preliminary data.</text>
</comment>
<reference evidence="2" key="2">
    <citation type="journal article" date="2023" name="IMA Fungus">
        <title>Comparative genomic study of the Penicillium genus elucidates a diverse pangenome and 15 lateral gene transfer events.</title>
        <authorList>
            <person name="Petersen C."/>
            <person name="Sorensen T."/>
            <person name="Nielsen M.R."/>
            <person name="Sondergaard T.E."/>
            <person name="Sorensen J.L."/>
            <person name="Fitzpatrick D.A."/>
            <person name="Frisvad J.C."/>
            <person name="Nielsen K.L."/>
        </authorList>
    </citation>
    <scope>NUCLEOTIDE SEQUENCE</scope>
    <source>
        <strain evidence="2">IBT 35673</strain>
    </source>
</reference>
<evidence type="ECO:0000313" key="3">
    <source>
        <dbReference type="Proteomes" id="UP001147695"/>
    </source>
</evidence>
<dbReference type="Gene3D" id="3.40.50.720">
    <property type="entry name" value="NAD(P)-binding Rossmann-like Domain"/>
    <property type="match status" value="1"/>
</dbReference>
<dbReference type="Proteomes" id="UP001147695">
    <property type="component" value="Unassembled WGS sequence"/>
</dbReference>
<proteinExistence type="predicted"/>
<evidence type="ECO:0000313" key="2">
    <source>
        <dbReference type="EMBL" id="KAJ5344682.1"/>
    </source>
</evidence>
<feature type="domain" description="Saccharopine dehydrogenase NADP binding" evidence="1">
    <location>
        <begin position="5"/>
        <end position="123"/>
    </location>
</feature>
<dbReference type="EMBL" id="JAPZBQ010000002">
    <property type="protein sequence ID" value="KAJ5344682.1"/>
    <property type="molecule type" value="Genomic_DNA"/>
</dbReference>
<dbReference type="PANTHER" id="PTHR43781">
    <property type="entry name" value="SACCHAROPINE DEHYDROGENASE"/>
    <property type="match status" value="1"/>
</dbReference>
<sequence>MTLLVIYGATGYTGRLVSEHAKAIGLNFMVAGRSERKLQILASRLEVPYRVFDLDQSTIIDSVLQDAFVILNCAGPFVQTAKIVIEACLRTSTHYLDISAEIESYQQAKSLDQDAKSAGVMILPGCGGSVAMLGCLASHVVDQVKNPISIDVALHVAGSMSRGSAISAGNVKAGCLQLVDGCLVKQDTNKTIDCDFDDGNGVVTSFPVTLPDLLTISHSSNVANVRAFAHASSDGFPTGDCNLLPEGPTEAERDVTPYHAVAVVASDEGYVKRAVLHTLNGYTFTCFASIEAAKLVLENKISPGFQTPVMNFGKDFLQGMPDTEIVDFESVSINLL</sequence>
<dbReference type="InterPro" id="IPR005097">
    <property type="entry name" value="Sacchrp_dh_NADP-bd"/>
</dbReference>
<gene>
    <name evidence="2" type="ORF">N7452_002686</name>
</gene>
<organism evidence="2 3">
    <name type="scientific">Penicillium brevicompactum</name>
    <dbReference type="NCBI Taxonomy" id="5074"/>
    <lineage>
        <taxon>Eukaryota</taxon>
        <taxon>Fungi</taxon>
        <taxon>Dikarya</taxon>
        <taxon>Ascomycota</taxon>
        <taxon>Pezizomycotina</taxon>
        <taxon>Eurotiomycetes</taxon>
        <taxon>Eurotiomycetidae</taxon>
        <taxon>Eurotiales</taxon>
        <taxon>Aspergillaceae</taxon>
        <taxon>Penicillium</taxon>
    </lineage>
</organism>
<dbReference type="AlphaFoldDB" id="A0A9W9QY12"/>
<evidence type="ECO:0000259" key="1">
    <source>
        <dbReference type="Pfam" id="PF03435"/>
    </source>
</evidence>
<dbReference type="InterPro" id="IPR036291">
    <property type="entry name" value="NAD(P)-bd_dom_sf"/>
</dbReference>
<dbReference type="PANTHER" id="PTHR43781:SF1">
    <property type="entry name" value="SACCHAROPINE DEHYDROGENASE"/>
    <property type="match status" value="1"/>
</dbReference>
<dbReference type="SUPFAM" id="SSF51735">
    <property type="entry name" value="NAD(P)-binding Rossmann-fold domains"/>
    <property type="match status" value="1"/>
</dbReference>
<accession>A0A9W9QY12</accession>
<name>A0A9W9QY12_PENBR</name>
<protein>
    <submittedName>
        <fullName evidence="2">NAD(P)-binding protein</fullName>
    </submittedName>
</protein>
<dbReference type="Pfam" id="PF03435">
    <property type="entry name" value="Sacchrp_dh_NADP"/>
    <property type="match status" value="1"/>
</dbReference>